<name>A0A6V7P911_ANACO</name>
<sequence length="231" mass="25878">MITLVCHLCSFAHACEGRSLQAGTPELAYATYACSCGIEKPTESGGMNSFLEWECWSYHRHLGGTSWTTICKRTRWRSRFGDSSSRCKVIKETDTFNFRIVNWRPFGWSRERSGQTGLRVPQEADCKCRQAIGMRNELLLKRCTPECRHHGESTPAKIPRVVVPSASPGRRDICGLGDSIRGTGETLSVRRSVGGAATRPNRRAVAGQRTRWCARFGDTMSVREDIEEKAC</sequence>
<feature type="chain" id="PRO_5028240520" evidence="1">
    <location>
        <begin position="18"/>
        <end position="231"/>
    </location>
</feature>
<reference evidence="2" key="1">
    <citation type="submission" date="2020-07" db="EMBL/GenBank/DDBJ databases">
        <authorList>
            <person name="Lin J."/>
        </authorList>
    </citation>
    <scope>NUCLEOTIDE SEQUENCE</scope>
</reference>
<dbReference type="AlphaFoldDB" id="A0A6V7P911"/>
<keyword evidence="1" id="KW-0732">Signal</keyword>
<gene>
    <name evidence="2" type="ORF">CB5_LOCUS10518</name>
</gene>
<proteinExistence type="predicted"/>
<organism evidence="2">
    <name type="scientific">Ananas comosus var. bracteatus</name>
    <name type="common">red pineapple</name>
    <dbReference type="NCBI Taxonomy" id="296719"/>
    <lineage>
        <taxon>Eukaryota</taxon>
        <taxon>Viridiplantae</taxon>
        <taxon>Streptophyta</taxon>
        <taxon>Embryophyta</taxon>
        <taxon>Tracheophyta</taxon>
        <taxon>Spermatophyta</taxon>
        <taxon>Magnoliopsida</taxon>
        <taxon>Liliopsida</taxon>
        <taxon>Poales</taxon>
        <taxon>Bromeliaceae</taxon>
        <taxon>Bromelioideae</taxon>
        <taxon>Ananas</taxon>
    </lineage>
</organism>
<feature type="signal peptide" evidence="1">
    <location>
        <begin position="1"/>
        <end position="17"/>
    </location>
</feature>
<evidence type="ECO:0000313" key="2">
    <source>
        <dbReference type="EMBL" id="CAD1827307.1"/>
    </source>
</evidence>
<protein>
    <submittedName>
        <fullName evidence="2">Uncharacterized protein</fullName>
    </submittedName>
</protein>
<evidence type="ECO:0000256" key="1">
    <source>
        <dbReference type="SAM" id="SignalP"/>
    </source>
</evidence>
<dbReference type="EMBL" id="LR862146">
    <property type="protein sequence ID" value="CAD1827307.1"/>
    <property type="molecule type" value="Genomic_DNA"/>
</dbReference>
<accession>A0A6V7P911</accession>